<gene>
    <name evidence="1" type="ORF">HNR73_007033</name>
</gene>
<name>A0A841G039_9ACTN</name>
<dbReference type="Proteomes" id="UP000548476">
    <property type="component" value="Unassembled WGS sequence"/>
</dbReference>
<dbReference type="EMBL" id="JACHGT010000020">
    <property type="protein sequence ID" value="MBB6039142.1"/>
    <property type="molecule type" value="Genomic_DNA"/>
</dbReference>
<organism evidence="1 2">
    <name type="scientific">Phytomonospora endophytica</name>
    <dbReference type="NCBI Taxonomy" id="714109"/>
    <lineage>
        <taxon>Bacteria</taxon>
        <taxon>Bacillati</taxon>
        <taxon>Actinomycetota</taxon>
        <taxon>Actinomycetes</taxon>
        <taxon>Micromonosporales</taxon>
        <taxon>Micromonosporaceae</taxon>
        <taxon>Phytomonospora</taxon>
    </lineage>
</organism>
<accession>A0A841G039</accession>
<proteinExistence type="predicted"/>
<keyword evidence="2" id="KW-1185">Reference proteome</keyword>
<reference evidence="1 2" key="1">
    <citation type="submission" date="2020-08" db="EMBL/GenBank/DDBJ databases">
        <title>Genomic Encyclopedia of Type Strains, Phase IV (KMG-IV): sequencing the most valuable type-strain genomes for metagenomic binning, comparative biology and taxonomic classification.</title>
        <authorList>
            <person name="Goeker M."/>
        </authorList>
    </citation>
    <scope>NUCLEOTIDE SEQUENCE [LARGE SCALE GENOMIC DNA]</scope>
    <source>
        <strain evidence="1 2">YIM 65646</strain>
    </source>
</reference>
<comment type="caution">
    <text evidence="1">The sequence shown here is derived from an EMBL/GenBank/DDBJ whole genome shotgun (WGS) entry which is preliminary data.</text>
</comment>
<dbReference type="AlphaFoldDB" id="A0A841G039"/>
<protein>
    <submittedName>
        <fullName evidence="1">Uncharacterized protein</fullName>
    </submittedName>
</protein>
<evidence type="ECO:0000313" key="1">
    <source>
        <dbReference type="EMBL" id="MBB6039142.1"/>
    </source>
</evidence>
<dbReference type="RefSeq" id="WP_184792235.1">
    <property type="nucleotide sequence ID" value="NZ_BONT01000051.1"/>
</dbReference>
<sequence>MTHVKEQFPYAKILGTDRVLGGTELDRCRFEGGVLAQDTDPACGLVVRDLVMRGCRTTGPAEFHGVTFDGVTVDGLSHGGPLVLNACLLRHVTFRGKIGVIGGGPASTAHPEAVRQAFADAAAAFYAQTDWALDITEAELAGASLSQIPGHLVRRDPETQFLVHRARASAVDSRTLPMAAEIAVELAKLSPYETMVAVAPKRSKRFAAALEELTVLRDLRIAE</sequence>
<evidence type="ECO:0000313" key="2">
    <source>
        <dbReference type="Proteomes" id="UP000548476"/>
    </source>
</evidence>